<reference evidence="2" key="1">
    <citation type="submission" date="2022-05" db="EMBL/GenBank/DDBJ databases">
        <authorList>
            <person name="Colautti A."/>
            <person name="Iacumin L."/>
        </authorList>
    </citation>
    <scope>NUCLEOTIDE SEQUENCE</scope>
    <source>
        <strain evidence="2">DSM 30747</strain>
    </source>
</reference>
<accession>A0A9X3LBD6</accession>
<feature type="transmembrane region" description="Helical" evidence="1">
    <location>
        <begin position="20"/>
        <end position="37"/>
    </location>
</feature>
<dbReference type="EMBL" id="JAMKBI010000013">
    <property type="protein sequence ID" value="MCZ8534890.1"/>
    <property type="molecule type" value="Genomic_DNA"/>
</dbReference>
<dbReference type="RefSeq" id="WP_269922960.1">
    <property type="nucleotide sequence ID" value="NZ_JAMKBI010000013.1"/>
</dbReference>
<organism evidence="2 3">
    <name type="scientific">Psychrobacillus psychrodurans</name>
    <dbReference type="NCBI Taxonomy" id="126157"/>
    <lineage>
        <taxon>Bacteria</taxon>
        <taxon>Bacillati</taxon>
        <taxon>Bacillota</taxon>
        <taxon>Bacilli</taxon>
        <taxon>Bacillales</taxon>
        <taxon>Bacillaceae</taxon>
        <taxon>Psychrobacillus</taxon>
    </lineage>
</organism>
<protein>
    <submittedName>
        <fullName evidence="2">Uncharacterized protein</fullName>
    </submittedName>
</protein>
<keyword evidence="3" id="KW-1185">Reference proteome</keyword>
<evidence type="ECO:0000313" key="2">
    <source>
        <dbReference type="EMBL" id="MCZ8534890.1"/>
    </source>
</evidence>
<comment type="caution">
    <text evidence="2">The sequence shown here is derived from an EMBL/GenBank/DDBJ whole genome shotgun (WGS) entry which is preliminary data.</text>
</comment>
<keyword evidence="1" id="KW-0472">Membrane</keyword>
<sequence length="117" mass="13368">MIENNISRRRNIGGGEFEKIIRIVVILGVIFILLHSSPKMALRIHVFLIGYPKEALTTEIGVNKIVDKFGMEKLAKLNAKTYILTEPPFEKATGTELDTFLVRKIGFLYFAYYYSPL</sequence>
<name>A0A9X3LBD6_9BACI</name>
<keyword evidence="1" id="KW-1133">Transmembrane helix</keyword>
<keyword evidence="1" id="KW-0812">Transmembrane</keyword>
<gene>
    <name evidence="2" type="ORF">M9R61_16415</name>
</gene>
<evidence type="ECO:0000256" key="1">
    <source>
        <dbReference type="SAM" id="Phobius"/>
    </source>
</evidence>
<proteinExistence type="predicted"/>
<evidence type="ECO:0000313" key="3">
    <source>
        <dbReference type="Proteomes" id="UP001152172"/>
    </source>
</evidence>
<dbReference type="Proteomes" id="UP001152172">
    <property type="component" value="Unassembled WGS sequence"/>
</dbReference>
<dbReference type="AlphaFoldDB" id="A0A9X3LBD6"/>